<proteinExistence type="predicted"/>
<dbReference type="RefSeq" id="XP_033654434.1">
    <property type="nucleotide sequence ID" value="XM_033794747.1"/>
</dbReference>
<accession>A0A6A6JKY4</accession>
<keyword evidence="1" id="KW-1133">Transmembrane helix</keyword>
<sequence>FISQFKFHKPPYAYVSVALTRYYWVCVCICGAAFLFALSQPIAVCPTAERCQYYRTSSWAIALEVALTVIDIITDFLVMLIPVSLIFMANFSRLHSLINGVFKGLSIFSIIVAATRLAFILSRHSPRIDYVGLVFLLQVEGAVAISMASISSYRVIIL</sequence>
<keyword evidence="1" id="KW-0812">Transmembrane</keyword>
<keyword evidence="1" id="KW-0472">Membrane</keyword>
<evidence type="ECO:0008006" key="4">
    <source>
        <dbReference type="Google" id="ProtNLM"/>
    </source>
</evidence>
<evidence type="ECO:0000313" key="2">
    <source>
        <dbReference type="EMBL" id="KAF2276895.1"/>
    </source>
</evidence>
<feature type="transmembrane region" description="Helical" evidence="1">
    <location>
        <begin position="133"/>
        <end position="156"/>
    </location>
</feature>
<feature type="transmembrane region" description="Helical" evidence="1">
    <location>
        <begin position="101"/>
        <end position="121"/>
    </location>
</feature>
<keyword evidence="3" id="KW-1185">Reference proteome</keyword>
<dbReference type="Proteomes" id="UP000800097">
    <property type="component" value="Unassembled WGS sequence"/>
</dbReference>
<feature type="non-terminal residue" evidence="2">
    <location>
        <position position="158"/>
    </location>
</feature>
<evidence type="ECO:0000256" key="1">
    <source>
        <dbReference type="SAM" id="Phobius"/>
    </source>
</evidence>
<organism evidence="2 3">
    <name type="scientific">Westerdykella ornata</name>
    <dbReference type="NCBI Taxonomy" id="318751"/>
    <lineage>
        <taxon>Eukaryota</taxon>
        <taxon>Fungi</taxon>
        <taxon>Dikarya</taxon>
        <taxon>Ascomycota</taxon>
        <taxon>Pezizomycotina</taxon>
        <taxon>Dothideomycetes</taxon>
        <taxon>Pleosporomycetidae</taxon>
        <taxon>Pleosporales</taxon>
        <taxon>Sporormiaceae</taxon>
        <taxon>Westerdykella</taxon>
    </lineage>
</organism>
<name>A0A6A6JKY4_WESOR</name>
<feature type="transmembrane region" description="Helical" evidence="1">
    <location>
        <begin position="65"/>
        <end position="89"/>
    </location>
</feature>
<protein>
    <recommendedName>
        <fullName evidence="4">Integral membrane protein</fullName>
    </recommendedName>
</protein>
<gene>
    <name evidence="2" type="ORF">EI97DRAFT_342676</name>
</gene>
<dbReference type="AlphaFoldDB" id="A0A6A6JKY4"/>
<dbReference type="EMBL" id="ML986492">
    <property type="protein sequence ID" value="KAF2276895.1"/>
    <property type="molecule type" value="Genomic_DNA"/>
</dbReference>
<feature type="transmembrane region" description="Helical" evidence="1">
    <location>
        <begin position="22"/>
        <end position="44"/>
    </location>
</feature>
<reference evidence="2" key="1">
    <citation type="journal article" date="2020" name="Stud. Mycol.">
        <title>101 Dothideomycetes genomes: a test case for predicting lifestyles and emergence of pathogens.</title>
        <authorList>
            <person name="Haridas S."/>
            <person name="Albert R."/>
            <person name="Binder M."/>
            <person name="Bloem J."/>
            <person name="Labutti K."/>
            <person name="Salamov A."/>
            <person name="Andreopoulos B."/>
            <person name="Baker S."/>
            <person name="Barry K."/>
            <person name="Bills G."/>
            <person name="Bluhm B."/>
            <person name="Cannon C."/>
            <person name="Castanera R."/>
            <person name="Culley D."/>
            <person name="Daum C."/>
            <person name="Ezra D."/>
            <person name="Gonzalez J."/>
            <person name="Henrissat B."/>
            <person name="Kuo A."/>
            <person name="Liang C."/>
            <person name="Lipzen A."/>
            <person name="Lutzoni F."/>
            <person name="Magnuson J."/>
            <person name="Mondo S."/>
            <person name="Nolan M."/>
            <person name="Ohm R."/>
            <person name="Pangilinan J."/>
            <person name="Park H.-J."/>
            <person name="Ramirez L."/>
            <person name="Alfaro M."/>
            <person name="Sun H."/>
            <person name="Tritt A."/>
            <person name="Yoshinaga Y."/>
            <person name="Zwiers L.-H."/>
            <person name="Turgeon B."/>
            <person name="Goodwin S."/>
            <person name="Spatafora J."/>
            <person name="Crous P."/>
            <person name="Grigoriev I."/>
        </authorList>
    </citation>
    <scope>NUCLEOTIDE SEQUENCE</scope>
    <source>
        <strain evidence="2">CBS 379.55</strain>
    </source>
</reference>
<feature type="non-terminal residue" evidence="2">
    <location>
        <position position="1"/>
    </location>
</feature>
<dbReference type="GeneID" id="54547922"/>
<dbReference type="OrthoDB" id="444631at2759"/>
<evidence type="ECO:0000313" key="3">
    <source>
        <dbReference type="Proteomes" id="UP000800097"/>
    </source>
</evidence>